<dbReference type="Gene3D" id="2.60.120.260">
    <property type="entry name" value="Galactose-binding domain-like"/>
    <property type="match status" value="1"/>
</dbReference>
<sequence length="2681" mass="294397">MLNQYKTKHLAEGVAKTLKRGAVAKITLTVVATTLLLLVANAWYAPNLWNFSQGKATTNAQVQLKVQAKNDFYESTPSAGYPVTIVPVGIKITQDTVKFCEGTTETQPLTELVLQETGKGDFSGKDTLVLALSDQDFTLGNDNLKIMAKFQDPQDGKFQNLKTPLQEKFQVNITNENQLQLVYDFTGDAFKSRVDQLKISGLTVTPKTEATASVVTLRPTPDSFKAIKDWKGVFRNTDFGWFTMVGKPTNVTDIEVVKLSNQQLRLVAVGASHATHYQWTLPAGVALAGEALTDKVTVEFTNTSIITIQHDPAANLSDLTVTVKSKNATCESNDFNTDLSNDLNIEVNFQTIDTLLCVGGTPIAVPQHIVCTEAEKNAFSTQGVTVELTTGFKLLAKPRVFFGKKGEKLKEITDVAYTTDQRGIGFSLEDLEKDDELNQLEIRGVVVQATKATSANRQALLRASGLSSRTLSLASFIRYDPPPTPEFLEVPSLLCKNTSVTFSVKPQSGFKYSWGLPVGVTIKPSSLPTASRIMVNIGNSFNGGMLKVTATSTHGCKSATVSKLLAAPPAKPLDVITIEGKDNLFVGEEATYTAKDGQPAATYQWTVPVGLEPVGDFETISNNTISTTEPTLKLKATSTVDKVDLKVQGVNACDDKGEAATKSITSVQSAVEFVPVIIENICPEAQNFAIGDIIIKEQFVKDFKGAGSLVLTSEDVSLVDSKTDTDPLTVTIDAAGLGNDKFSASVTDNKLTISYNFDDSFDHSGINTMVIKGLKINLKNNTPTQLSFTTDLTSSTLNIGDSYVFAQIGSWVTFDTNEAEVKIYKESSVSSTPINTLCATTNTYTLKATGIEGATSYEWTLPSGLVFKNDGDNNNNTVEVRLNNTVTLADGDLEISVVGKKEGIQCESNMVTHTIKVLTKFAKDVKPKFTNTIKHICQKEGEIKSLSVEKIEGATHYQWTLHDALEAVTPDEGVNKADNVILTSGTTLWFKVKSTASFGTEKEGVKIGVKGVKMTDENTCSITTDEENSGNFTLYGAPEKVNIEGIEEGKVFAKNGNDILLEGTPVGGYFKLTKGIITKEENGELKTYFSPEKAGIDEHTLTYVYTNGECEWNASRTVKVVKATSTGLATQCRTTTEAKFSLPTKTNDGWLLYAVIEELGTDGKSVITKNDAQNTDAPTPMLITDSKAKALNCESPAIKDNIDNIKKLNADSNYHYKLDPSRVTGTSITVKAVYVKLIGDACVGVNTFDKESVEILPLPTKPTIAPSFSAKICTNKQGVYQVNSPHPEYIYEWAVEESNGLSGSSGYTFKEGITTGTSVTINWTLPGVKKVTVTAKQELAACASGSSEPIKVQVKSPFNVSIKGSPIALNDQAIPYTVELKDHEGKTINNIEHNYSFRWTIENGKGTTNPRASNNIQWSASGKVSVKVTEKAPNNNSDYIPLMCAQMATFEVVKTELNSMKGCAETTTAYKLDNPPATPVNITWTVEGGALKDENASIIAQSDESIQVTWSNIASGTIKASIGEGDTEYEQTFTINIDEKPENLALSEDVYKYCDNDEKVSLTSKVTLPTRTLTFYEVKGADIDEEITNPNAYNPKNDTVTVYFVYTTDNGCKYVSKKAEVLKVPPSKVNFTVNVGAGSNITKTGSIGKQPITFCSTNDDENHTLVFKLADATSKEGGKFVITNKNTNQQIGDTIELAADETEAEFAYSLLNAGGNFIMTYTLNELCPQPKNIEIKVLRRVANLDVKLRKTGSNDAHTSFCASDGGSYDLMLEGFPVNTNTVGSFHIKRISGPKYSKGEGFVEITGEQPKLNPSNPMPGEIPPGDDASTEEINQNAGQYKIEYRYKYRKGDTEETYPCEYTSDVLTVTINPLPKLTIEGLKDTYCRNEAKGSIEVFDQGNKDNTSVLVLTQLEYKNDSVPKNGNQWSSVPKNDPTRLTPSETPYEIRARHTNSAGCTNVSAPRKVKVLSEPTGVKLFVSKIYHEQAMYFKSTQAEPKANATEGWEWVINGSVTNTKETMYATKNNSGNISYSMTANIKACKKIVKKDFKLDFSFEGHLVGGTSTLTNKSSLRNENGEDELGNAKWTIADKAGNILGSLDAKNERVTYSFAKAGEYWITLTLVNNAKDVTYELKRRVDIFDVVTITKGENYIEHFENGAKSWVSRGVVTQNQQFVDKTSWQLKPLSNANRDVIKGNQGMVWMTDNGDQTHYYNNEQSYVESPCYNISDLDKPMVSLRYWSHTDKGGDGVALLYTIDDGKTWQKVGKKTPEIENWYNEQGILGAPGSSSDANANKENQGWTGADTTWRTTAYTLSNVRQAMWAQNTSLVRFRIVFGSNSDNPPSQHEGFAFDDFSISNRNRTLLLEYFTNHGVPGAETLDKEVKFFPYNNGNTSTEIISIHHHVGFPKADELNEYNSKDVSGRAFYHGIKNAPMAIIDGLDTSRHPQNEVSSLFYDQRILSVSPFNITIEPSQVANRQMKIKARVTALENFDRPVVIQVVVIEDEVPSQGKTYHHVMRKMLPDAAGTYYKHTWKPGDSYNLDLRPWDVSDLTMKSYRIVVFVEDYDTKEVHQAAVSSTQALRQDEGQAGQEVTGLDKRIVKSGILLFPNPASNEVQLKLAPQQQLKSQAAWEISNLNGQVVGSGVWQPHQRNMRVKVGHLSQGVYLFRVFDVNRVFLLRFEKK</sequence>
<evidence type="ECO:0000256" key="1">
    <source>
        <dbReference type="SAM" id="MobiDB-lite"/>
    </source>
</evidence>
<dbReference type="eggNOG" id="COG3291">
    <property type="taxonomic scope" value="Bacteria"/>
</dbReference>
<name>A1ZXK9_MICM2</name>
<keyword evidence="2" id="KW-0472">Membrane</keyword>
<dbReference type="Pfam" id="PF18962">
    <property type="entry name" value="Por_Secre_tail"/>
    <property type="match status" value="1"/>
</dbReference>
<keyword evidence="2" id="KW-0812">Transmembrane</keyword>
<dbReference type="NCBIfam" id="TIGR04183">
    <property type="entry name" value="Por_Secre_tail"/>
    <property type="match status" value="1"/>
</dbReference>
<dbReference type="Proteomes" id="UP000004095">
    <property type="component" value="Unassembled WGS sequence"/>
</dbReference>
<reference evidence="4 5" key="1">
    <citation type="submission" date="2007-01" db="EMBL/GenBank/DDBJ databases">
        <authorList>
            <person name="Haygood M."/>
            <person name="Podell S."/>
            <person name="Anderson C."/>
            <person name="Hopkinson B."/>
            <person name="Roe K."/>
            <person name="Barbeau K."/>
            <person name="Gaasterland T."/>
            <person name="Ferriera S."/>
            <person name="Johnson J."/>
            <person name="Kravitz S."/>
            <person name="Beeson K."/>
            <person name="Sutton G."/>
            <person name="Rogers Y.-H."/>
            <person name="Friedman R."/>
            <person name="Frazier M."/>
            <person name="Venter J.C."/>
        </authorList>
    </citation>
    <scope>NUCLEOTIDE SEQUENCE [LARGE SCALE GENOMIC DNA]</scope>
    <source>
        <strain evidence="4 5">ATCC 23134</strain>
    </source>
</reference>
<accession>A1ZXK9</accession>
<dbReference type="Gene3D" id="2.60.40.10">
    <property type="entry name" value="Immunoglobulins"/>
    <property type="match status" value="1"/>
</dbReference>
<feature type="region of interest" description="Disordered" evidence="1">
    <location>
        <begin position="1919"/>
        <end position="1938"/>
    </location>
</feature>
<evidence type="ECO:0000313" key="5">
    <source>
        <dbReference type="Proteomes" id="UP000004095"/>
    </source>
</evidence>
<dbReference type="InterPro" id="IPR000601">
    <property type="entry name" value="PKD_dom"/>
</dbReference>
<comment type="caution">
    <text evidence="4">The sequence shown here is derived from an EMBL/GenBank/DDBJ whole genome shotgun (WGS) entry which is preliminary data.</text>
</comment>
<dbReference type="EMBL" id="AAWS01000059">
    <property type="protein sequence ID" value="EAY24884.1"/>
    <property type="molecule type" value="Genomic_DNA"/>
</dbReference>
<dbReference type="RefSeq" id="WP_002703942.1">
    <property type="nucleotide sequence ID" value="NZ_AAWS01000059.1"/>
</dbReference>
<evidence type="ECO:0000256" key="2">
    <source>
        <dbReference type="SAM" id="Phobius"/>
    </source>
</evidence>
<keyword evidence="5" id="KW-1185">Reference proteome</keyword>
<keyword evidence="2" id="KW-1133">Transmembrane helix</keyword>
<dbReference type="InterPro" id="IPR045829">
    <property type="entry name" value="PKD_6"/>
</dbReference>
<feature type="domain" description="PKD" evidence="3">
    <location>
        <begin position="2084"/>
        <end position="2125"/>
    </location>
</feature>
<evidence type="ECO:0000313" key="4">
    <source>
        <dbReference type="EMBL" id="EAY24884.1"/>
    </source>
</evidence>
<dbReference type="Pfam" id="PF19408">
    <property type="entry name" value="PKD_6"/>
    <property type="match status" value="2"/>
</dbReference>
<organism evidence="4 5">
    <name type="scientific">Microscilla marina ATCC 23134</name>
    <dbReference type="NCBI Taxonomy" id="313606"/>
    <lineage>
        <taxon>Bacteria</taxon>
        <taxon>Pseudomonadati</taxon>
        <taxon>Bacteroidota</taxon>
        <taxon>Cytophagia</taxon>
        <taxon>Cytophagales</taxon>
        <taxon>Microscillaceae</taxon>
        <taxon>Microscilla</taxon>
    </lineage>
</organism>
<feature type="transmembrane region" description="Helical" evidence="2">
    <location>
        <begin position="21"/>
        <end position="44"/>
    </location>
</feature>
<dbReference type="InterPro" id="IPR013783">
    <property type="entry name" value="Ig-like_fold"/>
</dbReference>
<dbReference type="OrthoDB" id="5500612at2"/>
<dbReference type="PROSITE" id="PS50093">
    <property type="entry name" value="PKD"/>
    <property type="match status" value="1"/>
</dbReference>
<proteinExistence type="predicted"/>
<gene>
    <name evidence="4" type="ORF">M23134_05859</name>
</gene>
<evidence type="ECO:0000259" key="3">
    <source>
        <dbReference type="PROSITE" id="PS50093"/>
    </source>
</evidence>
<dbReference type="InterPro" id="IPR026444">
    <property type="entry name" value="Secre_tail"/>
</dbReference>
<protein>
    <recommendedName>
        <fullName evidence="3">PKD domain-containing protein</fullName>
    </recommendedName>
</protein>